<keyword evidence="7" id="KW-1185">Reference proteome</keyword>
<dbReference type="PANTHER" id="PTHR25465:SF5">
    <property type="entry name" value="E3 UBIQUITIN_ISG15 LIGASE TRIM25-RELATED"/>
    <property type="match status" value="1"/>
</dbReference>
<dbReference type="Proteomes" id="UP001460270">
    <property type="component" value="Unassembled WGS sequence"/>
</dbReference>
<protein>
    <recommendedName>
        <fullName evidence="5">B30.2/SPRY domain-containing protein</fullName>
    </recommendedName>
</protein>
<dbReference type="PANTHER" id="PTHR25465">
    <property type="entry name" value="B-BOX DOMAIN CONTAINING"/>
    <property type="match status" value="1"/>
</dbReference>
<sequence length="178" mass="20205">MDEDQSYPDHSGRFSDWFQVLSRESLTGRCYWEVEWSGEWARIAVSYKDIQRKGSFDECLFGNNDKSWALICNKHSYLFRSSLISSSPVSGPVSGPTSSRIGVYLDHSAGVLTFYSVSESTISLIHRCQTTFTEPLYAGFGTSHFNTQHQLHRGLQHRELDNEPGSYESSNKTCSRGR</sequence>
<dbReference type="InterPro" id="IPR013320">
    <property type="entry name" value="ConA-like_dom_sf"/>
</dbReference>
<dbReference type="InterPro" id="IPR051051">
    <property type="entry name" value="E3_ubiq-ligase_TRIM/RNF"/>
</dbReference>
<dbReference type="EMBL" id="JBBPFD010000002">
    <property type="protein sequence ID" value="KAK7938698.1"/>
    <property type="molecule type" value="Genomic_DNA"/>
</dbReference>
<keyword evidence="3" id="KW-0862">Zinc</keyword>
<dbReference type="PROSITE" id="PS50188">
    <property type="entry name" value="B302_SPRY"/>
    <property type="match status" value="1"/>
</dbReference>
<evidence type="ECO:0000259" key="5">
    <source>
        <dbReference type="PROSITE" id="PS50188"/>
    </source>
</evidence>
<dbReference type="InterPro" id="IPR001870">
    <property type="entry name" value="B30.2/SPRY"/>
</dbReference>
<dbReference type="InterPro" id="IPR003877">
    <property type="entry name" value="SPRY_dom"/>
</dbReference>
<evidence type="ECO:0000256" key="1">
    <source>
        <dbReference type="ARBA" id="ARBA00022723"/>
    </source>
</evidence>
<reference evidence="7" key="1">
    <citation type="submission" date="2024-04" db="EMBL/GenBank/DDBJ databases">
        <title>Salinicola lusitanus LLJ914,a marine bacterium isolated from the Okinawa Trough.</title>
        <authorList>
            <person name="Li J."/>
        </authorList>
    </citation>
    <scope>NUCLEOTIDE SEQUENCE [LARGE SCALE GENOMIC DNA]</scope>
</reference>
<accession>A0AAW0PTY7</accession>
<dbReference type="Pfam" id="PF00622">
    <property type="entry name" value="SPRY"/>
    <property type="match status" value="1"/>
</dbReference>
<dbReference type="SUPFAM" id="SSF49899">
    <property type="entry name" value="Concanavalin A-like lectins/glucanases"/>
    <property type="match status" value="1"/>
</dbReference>
<proteinExistence type="predicted"/>
<dbReference type="SMART" id="SM00449">
    <property type="entry name" value="SPRY"/>
    <property type="match status" value="1"/>
</dbReference>
<organism evidence="6 7">
    <name type="scientific">Mugilogobius chulae</name>
    <name type="common">yellowstripe goby</name>
    <dbReference type="NCBI Taxonomy" id="88201"/>
    <lineage>
        <taxon>Eukaryota</taxon>
        <taxon>Metazoa</taxon>
        <taxon>Chordata</taxon>
        <taxon>Craniata</taxon>
        <taxon>Vertebrata</taxon>
        <taxon>Euteleostomi</taxon>
        <taxon>Actinopterygii</taxon>
        <taxon>Neopterygii</taxon>
        <taxon>Teleostei</taxon>
        <taxon>Neoteleostei</taxon>
        <taxon>Acanthomorphata</taxon>
        <taxon>Gobiaria</taxon>
        <taxon>Gobiiformes</taxon>
        <taxon>Gobioidei</taxon>
        <taxon>Gobiidae</taxon>
        <taxon>Gobionellinae</taxon>
        <taxon>Mugilogobius</taxon>
    </lineage>
</organism>
<feature type="domain" description="B30.2/SPRY" evidence="5">
    <location>
        <begin position="1"/>
        <end position="158"/>
    </location>
</feature>
<evidence type="ECO:0000313" key="7">
    <source>
        <dbReference type="Proteomes" id="UP001460270"/>
    </source>
</evidence>
<dbReference type="Gene3D" id="2.60.120.920">
    <property type="match status" value="1"/>
</dbReference>
<keyword evidence="2" id="KW-0863">Zinc-finger</keyword>
<dbReference type="AlphaFoldDB" id="A0AAW0PTY7"/>
<evidence type="ECO:0000256" key="4">
    <source>
        <dbReference type="SAM" id="MobiDB-lite"/>
    </source>
</evidence>
<feature type="region of interest" description="Disordered" evidence="4">
    <location>
        <begin position="154"/>
        <end position="178"/>
    </location>
</feature>
<evidence type="ECO:0000256" key="2">
    <source>
        <dbReference type="ARBA" id="ARBA00022771"/>
    </source>
</evidence>
<keyword evidence="1" id="KW-0479">Metal-binding</keyword>
<dbReference type="InterPro" id="IPR043136">
    <property type="entry name" value="B30.2/SPRY_sf"/>
</dbReference>
<evidence type="ECO:0000256" key="3">
    <source>
        <dbReference type="ARBA" id="ARBA00022833"/>
    </source>
</evidence>
<name>A0AAW0PTY7_9GOBI</name>
<comment type="caution">
    <text evidence="6">The sequence shown here is derived from an EMBL/GenBank/DDBJ whole genome shotgun (WGS) entry which is preliminary data.</text>
</comment>
<evidence type="ECO:0000313" key="6">
    <source>
        <dbReference type="EMBL" id="KAK7938698.1"/>
    </source>
</evidence>
<feature type="compositionally biased region" description="Polar residues" evidence="4">
    <location>
        <begin position="167"/>
        <end position="178"/>
    </location>
</feature>
<dbReference type="GO" id="GO:0008270">
    <property type="term" value="F:zinc ion binding"/>
    <property type="evidence" value="ECO:0007669"/>
    <property type="project" value="UniProtKB-KW"/>
</dbReference>
<gene>
    <name evidence="6" type="ORF">WMY93_002024</name>
</gene>